<comment type="function">
    <text evidence="1">Involved in the restart of stalled replication forks, which reloads the replicative helicase on sites other than the origin of replication; the PriA-PriB pathway is the major replication restart pathway. During primosome assembly it facilitates complex formation between PriA and DnaT on DNA; stabilizes PriA on DNA. Stimulates the DNA unwinding activity of PriA helicase.</text>
</comment>
<keyword evidence="1" id="KW-0238">DNA-binding</keyword>
<dbReference type="Gene3D" id="2.40.50.140">
    <property type="entry name" value="Nucleic acid-binding proteins"/>
    <property type="match status" value="1"/>
</dbReference>
<protein>
    <recommendedName>
        <fullName evidence="1">Replication restart protein PriB</fullName>
    </recommendedName>
</protein>
<dbReference type="SUPFAM" id="SSF50249">
    <property type="entry name" value="Nucleic acid-binding proteins"/>
    <property type="match status" value="1"/>
</dbReference>
<name>A0A840L0W5_9BURK</name>
<organism evidence="2 3">
    <name type="scientific">Roseateles oligotrophus</name>
    <dbReference type="NCBI Taxonomy" id="1769250"/>
    <lineage>
        <taxon>Bacteria</taxon>
        <taxon>Pseudomonadati</taxon>
        <taxon>Pseudomonadota</taxon>
        <taxon>Betaproteobacteria</taxon>
        <taxon>Burkholderiales</taxon>
        <taxon>Sphaerotilaceae</taxon>
        <taxon>Roseateles</taxon>
    </lineage>
</organism>
<comment type="caution">
    <text evidence="2">The sequence shown here is derived from an EMBL/GenBank/DDBJ whole genome shotgun (WGS) entry which is preliminary data.</text>
</comment>
<dbReference type="Proteomes" id="UP000562027">
    <property type="component" value="Unassembled WGS sequence"/>
</dbReference>
<dbReference type="NCBIfam" id="TIGR04418">
    <property type="entry name" value="PriB_gamma"/>
    <property type="match status" value="1"/>
</dbReference>
<comment type="similarity">
    <text evidence="1">Belongs to the PriB family.</text>
</comment>
<evidence type="ECO:0000313" key="3">
    <source>
        <dbReference type="Proteomes" id="UP000562027"/>
    </source>
</evidence>
<dbReference type="GO" id="GO:0003697">
    <property type="term" value="F:single-stranded DNA binding"/>
    <property type="evidence" value="ECO:0007669"/>
    <property type="project" value="UniProtKB-UniRule"/>
</dbReference>
<dbReference type="RefSeq" id="WP_184295968.1">
    <property type="nucleotide sequence ID" value="NZ_JACHLP010000001.1"/>
</dbReference>
<dbReference type="InterPro" id="IPR012340">
    <property type="entry name" value="NA-bd_OB-fold"/>
</dbReference>
<sequence>MNHLVLQAQLAELGLVRYTPAGVMALDCSLKHESQVQEAGKPRKVAMELKAVVIGEMGKRLQSLGVGGEALFTGFLTTQRNGRGVIFHITGLEQCSSGLA</sequence>
<dbReference type="Pfam" id="PF22657">
    <property type="entry name" value="SSB_1"/>
    <property type="match status" value="1"/>
</dbReference>
<keyword evidence="3" id="KW-1185">Reference proteome</keyword>
<dbReference type="AlphaFoldDB" id="A0A840L0W5"/>
<dbReference type="PIRSF" id="PIRSF003135">
    <property type="entry name" value="Primosomal_n"/>
    <property type="match status" value="1"/>
</dbReference>
<reference evidence="2 3" key="1">
    <citation type="submission" date="2020-08" db="EMBL/GenBank/DDBJ databases">
        <title>Functional genomics of gut bacteria from endangered species of beetles.</title>
        <authorList>
            <person name="Carlos-Shanley C."/>
        </authorList>
    </citation>
    <scope>NUCLEOTIDE SEQUENCE [LARGE SCALE GENOMIC DNA]</scope>
    <source>
        <strain evidence="2 3">S00239</strain>
    </source>
</reference>
<comment type="subunit">
    <text evidence="1">Homodimer. Interacts with PriA and DnaT. Component of the replication restart primosome. Primosome assembly occurs via a 'hand-off' mechanism. PriA binds to replication forks, subsequently PriB then DnaT bind; DnaT then displaces ssDNA to generate the helicase loading substrate.</text>
</comment>
<dbReference type="EMBL" id="JACHLP010000001">
    <property type="protein sequence ID" value="MBB4842074.1"/>
    <property type="molecule type" value="Genomic_DNA"/>
</dbReference>
<proteinExistence type="inferred from homology"/>
<keyword evidence="1" id="KW-0235">DNA replication</keyword>
<dbReference type="GO" id="GO:0006269">
    <property type="term" value="P:DNA replication, synthesis of primer"/>
    <property type="evidence" value="ECO:0007669"/>
    <property type="project" value="UniProtKB-KW"/>
</dbReference>
<gene>
    <name evidence="1" type="primary">priB</name>
    <name evidence="2" type="ORF">HNP55_000569</name>
</gene>
<accession>A0A840L0W5</accession>
<evidence type="ECO:0000256" key="1">
    <source>
        <dbReference type="HAMAP-Rule" id="MF_00720"/>
    </source>
</evidence>
<evidence type="ECO:0000313" key="2">
    <source>
        <dbReference type="EMBL" id="MBB4842074.1"/>
    </source>
</evidence>
<keyword evidence="1" id="KW-0639">Primosome</keyword>
<dbReference type="GO" id="GO:1990077">
    <property type="term" value="C:primosome complex"/>
    <property type="evidence" value="ECO:0007669"/>
    <property type="project" value="UniProtKB-UniRule"/>
</dbReference>
<dbReference type="HAMAP" id="MF_00720">
    <property type="entry name" value="PriB"/>
    <property type="match status" value="1"/>
</dbReference>
<dbReference type="InterPro" id="IPR023646">
    <property type="entry name" value="Prisomal_replication_PriB"/>
</dbReference>